<gene>
    <name evidence="3" type="ORF">J1836_019075</name>
    <name evidence="2" type="ORF">J1836_01990</name>
</gene>
<organism evidence="3">
    <name type="scientific">Thiothrix fructosivorans</name>
    <dbReference type="NCBI Taxonomy" id="111770"/>
    <lineage>
        <taxon>Bacteria</taxon>
        <taxon>Pseudomonadati</taxon>
        <taxon>Pseudomonadota</taxon>
        <taxon>Gammaproteobacteria</taxon>
        <taxon>Thiotrichales</taxon>
        <taxon>Thiotrichaceae</taxon>
        <taxon>Thiothrix</taxon>
    </lineage>
</organism>
<dbReference type="AlphaFoldDB" id="A0A8B0SIL6"/>
<dbReference type="Proteomes" id="UP000664466">
    <property type="component" value="Unassembled WGS sequence"/>
</dbReference>
<reference evidence="3" key="2">
    <citation type="submission" date="2021-04" db="EMBL/GenBank/DDBJ databases">
        <title>Complete Genome and methylome analysis of Thiothrix fructosivorans ATCC 49748.</title>
        <authorList>
            <person name="Fomenkov A."/>
            <person name="Sun L."/>
            <person name="Vincze T."/>
            <person name="Grabovich M.Y."/>
            <person name="Roberts R.J."/>
        </authorList>
    </citation>
    <scope>NUCLEOTIDE SEQUENCE</scope>
    <source>
        <strain evidence="3">ATCC 49748</strain>
    </source>
</reference>
<geneLocation type="plasmid" evidence="2">
    <name>pTfr446</name>
</geneLocation>
<evidence type="ECO:0000313" key="3">
    <source>
        <dbReference type="EMBL" id="QTX10639.1"/>
    </source>
</evidence>
<feature type="region of interest" description="Disordered" evidence="1">
    <location>
        <begin position="182"/>
        <end position="250"/>
    </location>
</feature>
<sequence>MNNGIARGIVDTAQSLGMRPLDLATIVSYETAGTFDPRKKGPTTQWGQHEGLIQFGKPQAKQFGVNWNDPVNSQLGANGAVAKYFRASGWKPGMDLLNAYSIVNAGAPGKFNASDAGNGGAPGTVRDKVQNQMGDHMRKASKLLSAAFPSSGVQYASNQYAGTQADIPPQDTPPSLAEFAAKRRQPANTSQTPSMADFAASRKQPGTQEGDAPPSLAEFAAQRRNPSTTQSESVGYNMNPTTKRPTLTPADAPKVDAATALGAGVVRGLKDLPGGLAEIAGKVHESGGIRGMFDFIPTPDFVKDIKDRNRQWEGEIIQSVKDWNAADEADYQAKFGDSGTAQLGRVGGNVATAFIPGTGQVKAMQGIGNMVKAGKTAQAMGAGAGLGMAQSAALSGGEPADMVLGATLGGLLPGIARMSPMMPDAQAGRYISQGVTKVPNGL</sequence>
<protein>
    <recommendedName>
        <fullName evidence="5">Transglycosylase SLT domain-containing protein</fullName>
    </recommendedName>
</protein>
<dbReference type="RefSeq" id="WP_207249593.1">
    <property type="nucleotide sequence ID" value="NZ_JAFMPM010000005.1"/>
</dbReference>
<keyword evidence="2" id="KW-0614">Plasmid</keyword>
<keyword evidence="4" id="KW-1185">Reference proteome</keyword>
<dbReference type="EMBL" id="JAFMPM010000005">
    <property type="protein sequence ID" value="MBO0611701.1"/>
    <property type="molecule type" value="Genomic_DNA"/>
</dbReference>
<name>A0A8B0SIL6_9GAMM</name>
<dbReference type="EMBL" id="CP072748">
    <property type="protein sequence ID" value="QTX10639.1"/>
    <property type="molecule type" value="Genomic_DNA"/>
</dbReference>
<reference evidence="2 4" key="1">
    <citation type="submission" date="2021-03" db="EMBL/GenBank/DDBJ databases">
        <title>Draft genome and methylome analysis of Thiotrix fructosivoruns ATCC 49748.</title>
        <authorList>
            <person name="Fomenkov A."/>
            <person name="Grabovich M.Y."/>
            <person name="Roberts R.J."/>
        </authorList>
    </citation>
    <scope>NUCLEOTIDE SEQUENCE [LARGE SCALE GENOMIC DNA]</scope>
    <source>
        <strain evidence="2 4">ATCC 49748</strain>
        <plasmid evidence="2">pTfr446</plasmid>
    </source>
</reference>
<evidence type="ECO:0000313" key="2">
    <source>
        <dbReference type="EMBL" id="MBO0611701.1"/>
    </source>
</evidence>
<accession>A0A8B0SIL6</accession>
<evidence type="ECO:0008006" key="5">
    <source>
        <dbReference type="Google" id="ProtNLM"/>
    </source>
</evidence>
<evidence type="ECO:0000313" key="4">
    <source>
        <dbReference type="Proteomes" id="UP000664466"/>
    </source>
</evidence>
<proteinExistence type="predicted"/>
<evidence type="ECO:0000256" key="1">
    <source>
        <dbReference type="SAM" id="MobiDB-lite"/>
    </source>
</evidence>
<feature type="compositionally biased region" description="Polar residues" evidence="1">
    <location>
        <begin position="224"/>
        <end position="245"/>
    </location>
</feature>